<organism evidence="2 3">
    <name type="scientific">Chitinimonas prasina</name>
    <dbReference type="NCBI Taxonomy" id="1434937"/>
    <lineage>
        <taxon>Bacteria</taxon>
        <taxon>Pseudomonadati</taxon>
        <taxon>Pseudomonadota</taxon>
        <taxon>Betaproteobacteria</taxon>
        <taxon>Neisseriales</taxon>
        <taxon>Chitinibacteraceae</taxon>
        <taxon>Chitinimonas</taxon>
    </lineage>
</organism>
<reference evidence="3" key="1">
    <citation type="journal article" date="2019" name="Int. J. Syst. Evol. Microbiol.">
        <title>The Global Catalogue of Microorganisms (GCM) 10K type strain sequencing project: providing services to taxonomists for standard genome sequencing and annotation.</title>
        <authorList>
            <consortium name="The Broad Institute Genomics Platform"/>
            <consortium name="The Broad Institute Genome Sequencing Center for Infectious Disease"/>
            <person name="Wu L."/>
            <person name="Ma J."/>
        </authorList>
    </citation>
    <scope>NUCLEOTIDE SEQUENCE [LARGE SCALE GENOMIC DNA]</scope>
    <source>
        <strain evidence="3">NBRC 110044</strain>
    </source>
</reference>
<evidence type="ECO:0000313" key="2">
    <source>
        <dbReference type="EMBL" id="GLR13319.1"/>
    </source>
</evidence>
<evidence type="ECO:0000313" key="3">
    <source>
        <dbReference type="Proteomes" id="UP001156706"/>
    </source>
</evidence>
<dbReference type="Pfam" id="PF12915">
    <property type="entry name" value="DUF3833"/>
    <property type="match status" value="1"/>
</dbReference>
<name>A0ABQ5YK42_9NEIS</name>
<dbReference type="Proteomes" id="UP001156706">
    <property type="component" value="Unassembled WGS sequence"/>
</dbReference>
<dbReference type="InterPro" id="IPR024409">
    <property type="entry name" value="DUF3833"/>
</dbReference>
<accession>A0ABQ5YK42</accession>
<evidence type="ECO:0000256" key="1">
    <source>
        <dbReference type="SAM" id="SignalP"/>
    </source>
</evidence>
<feature type="chain" id="PRO_5046456570" evidence="1">
    <location>
        <begin position="18"/>
        <end position="174"/>
    </location>
</feature>
<protein>
    <submittedName>
        <fullName evidence="2">Lipoprotein</fullName>
    </submittedName>
</protein>
<keyword evidence="2" id="KW-0449">Lipoprotein</keyword>
<feature type="signal peptide" evidence="1">
    <location>
        <begin position="1"/>
        <end position="17"/>
    </location>
</feature>
<proteinExistence type="predicted"/>
<dbReference type="RefSeq" id="WP_284196425.1">
    <property type="nucleotide sequence ID" value="NZ_BSOG01000002.1"/>
</dbReference>
<dbReference type="PROSITE" id="PS51257">
    <property type="entry name" value="PROKAR_LIPOPROTEIN"/>
    <property type="match status" value="1"/>
</dbReference>
<gene>
    <name evidence="2" type="ORF">GCM10007907_21090</name>
</gene>
<keyword evidence="3" id="KW-1185">Reference proteome</keyword>
<sequence length="174" mass="19980">MKRLLVMLIACFLLGCAGVDVNHYARQGPTLDLPSYFNGTIDAWGVFQKRNGEVARRFKVEMRCSWVGDTGTLDERFVYDDGETQRRVWTLNRQADGTWHGRADDVLGVAVGRVAGNALHWRYTLKLPVDGTVYEVVFDDWMWLLDEQTMFNRSTMSKFGVNLGEVSLFFRKRS</sequence>
<dbReference type="EMBL" id="BSOG01000002">
    <property type="protein sequence ID" value="GLR13319.1"/>
    <property type="molecule type" value="Genomic_DNA"/>
</dbReference>
<keyword evidence="1" id="KW-0732">Signal</keyword>
<comment type="caution">
    <text evidence="2">The sequence shown here is derived from an EMBL/GenBank/DDBJ whole genome shotgun (WGS) entry which is preliminary data.</text>
</comment>